<evidence type="ECO:0000313" key="2">
    <source>
        <dbReference type="Proteomes" id="UP000235145"/>
    </source>
</evidence>
<dbReference type="PANTHER" id="PTHR33116:SF79">
    <property type="entry name" value="REVERSE TRANSCRIPTASE DOMAIN, ZINC FINGER, CCHC-TYPE-RELATED"/>
    <property type="match status" value="1"/>
</dbReference>
<reference evidence="1 2" key="1">
    <citation type="journal article" date="2017" name="Nat. Commun.">
        <title>Genome assembly with in vitro proximity ligation data and whole-genome triplication in lettuce.</title>
        <authorList>
            <person name="Reyes-Chin-Wo S."/>
            <person name="Wang Z."/>
            <person name="Yang X."/>
            <person name="Kozik A."/>
            <person name="Arikit S."/>
            <person name="Song C."/>
            <person name="Xia L."/>
            <person name="Froenicke L."/>
            <person name="Lavelle D.O."/>
            <person name="Truco M.J."/>
            <person name="Xia R."/>
            <person name="Zhu S."/>
            <person name="Xu C."/>
            <person name="Xu H."/>
            <person name="Xu X."/>
            <person name="Cox K."/>
            <person name="Korf I."/>
            <person name="Meyers B.C."/>
            <person name="Michelmore R.W."/>
        </authorList>
    </citation>
    <scope>NUCLEOTIDE SEQUENCE [LARGE SCALE GENOMIC DNA]</scope>
    <source>
        <strain evidence="2">cv. Salinas</strain>
        <tissue evidence="1">Seedlings</tissue>
    </source>
</reference>
<evidence type="ECO:0000313" key="1">
    <source>
        <dbReference type="EMBL" id="KAJ0205866.1"/>
    </source>
</evidence>
<dbReference type="EMBL" id="NBSK02000005">
    <property type="protein sequence ID" value="KAJ0205866.1"/>
    <property type="molecule type" value="Genomic_DNA"/>
</dbReference>
<protein>
    <recommendedName>
        <fullName evidence="3">Reverse transcriptase domain-containing protein</fullName>
    </recommendedName>
</protein>
<comment type="caution">
    <text evidence="1">The sequence shown here is derived from an EMBL/GenBank/DDBJ whole genome shotgun (WGS) entry which is preliminary data.</text>
</comment>
<gene>
    <name evidence="1" type="ORF">LSAT_V11C500287660</name>
</gene>
<accession>A0A9R1XAU9</accession>
<sequence>MEFMGFGVKWRSWIQGLLKNARLSVLVNGSSTEEFQLFRGLRQGDSISTFLFLIDMEGLHIAMEDAVASGNFRGVEIEKANLEISHLFMPMMLYFWSEVISLASITGCAAANFPFSYLGISVGGSMSRVSSWDVIVDRFRKRLSKWKVKMLSIGGRLTLDKSVLGSLGIYFFSLFRMSVKWDIILNSRDKGGLQFGILDAFNRALLVKWKWRFLHEQSSLWVRFIKGLFGLSRSLLNDVRHSGGRGVWQTIVDCIKNGKGEYLRF</sequence>
<dbReference type="AlphaFoldDB" id="A0A9R1XAU9"/>
<keyword evidence="2" id="KW-1185">Reference proteome</keyword>
<name>A0A9R1XAU9_LACSA</name>
<dbReference type="Proteomes" id="UP000235145">
    <property type="component" value="Unassembled WGS sequence"/>
</dbReference>
<evidence type="ECO:0008006" key="3">
    <source>
        <dbReference type="Google" id="ProtNLM"/>
    </source>
</evidence>
<proteinExistence type="predicted"/>
<dbReference type="PANTHER" id="PTHR33116">
    <property type="entry name" value="REVERSE TRANSCRIPTASE ZINC-BINDING DOMAIN-CONTAINING PROTEIN-RELATED-RELATED"/>
    <property type="match status" value="1"/>
</dbReference>
<organism evidence="1 2">
    <name type="scientific">Lactuca sativa</name>
    <name type="common">Garden lettuce</name>
    <dbReference type="NCBI Taxonomy" id="4236"/>
    <lineage>
        <taxon>Eukaryota</taxon>
        <taxon>Viridiplantae</taxon>
        <taxon>Streptophyta</taxon>
        <taxon>Embryophyta</taxon>
        <taxon>Tracheophyta</taxon>
        <taxon>Spermatophyta</taxon>
        <taxon>Magnoliopsida</taxon>
        <taxon>eudicotyledons</taxon>
        <taxon>Gunneridae</taxon>
        <taxon>Pentapetalae</taxon>
        <taxon>asterids</taxon>
        <taxon>campanulids</taxon>
        <taxon>Asterales</taxon>
        <taxon>Asteraceae</taxon>
        <taxon>Cichorioideae</taxon>
        <taxon>Cichorieae</taxon>
        <taxon>Lactucinae</taxon>
        <taxon>Lactuca</taxon>
    </lineage>
</organism>